<feature type="domain" description="BLOC-2 complex member HPS3 C-terminal" evidence="3">
    <location>
        <begin position="578"/>
        <end position="900"/>
    </location>
</feature>
<feature type="domain" description="BLOC-2 complex member HPS3 C-terminal" evidence="3">
    <location>
        <begin position="973"/>
        <end position="1135"/>
    </location>
</feature>
<dbReference type="Pfam" id="PF14761">
    <property type="entry name" value="HPS3_N"/>
    <property type="match status" value="2"/>
</dbReference>
<reference evidence="5 6" key="1">
    <citation type="submission" date="2025-04" db="UniProtKB">
        <authorList>
            <consortium name="RefSeq"/>
        </authorList>
    </citation>
    <scope>IDENTIFICATION</scope>
</reference>
<dbReference type="InterPro" id="IPR017216">
    <property type="entry name" value="HPS3"/>
</dbReference>
<dbReference type="GeneID" id="106053102"/>
<dbReference type="AlphaFoldDB" id="A0A9W2YLW7"/>
<evidence type="ECO:0000313" key="6">
    <source>
        <dbReference type="RefSeq" id="XP_055863779.1"/>
    </source>
</evidence>
<dbReference type="Proteomes" id="UP001165740">
    <property type="component" value="Chromosome 13"/>
</dbReference>
<feature type="region of interest" description="Disordered" evidence="1">
    <location>
        <begin position="282"/>
        <end position="309"/>
    </location>
</feature>
<evidence type="ECO:0000259" key="3">
    <source>
        <dbReference type="Pfam" id="PF14763"/>
    </source>
</evidence>
<gene>
    <name evidence="5 6" type="primary">LOC106053102</name>
</gene>
<organism evidence="4 5">
    <name type="scientific">Biomphalaria glabrata</name>
    <name type="common">Bloodfluke planorb</name>
    <name type="synonym">Freshwater snail</name>
    <dbReference type="NCBI Taxonomy" id="6526"/>
    <lineage>
        <taxon>Eukaryota</taxon>
        <taxon>Metazoa</taxon>
        <taxon>Spiralia</taxon>
        <taxon>Lophotrochozoa</taxon>
        <taxon>Mollusca</taxon>
        <taxon>Gastropoda</taxon>
        <taxon>Heterobranchia</taxon>
        <taxon>Euthyneura</taxon>
        <taxon>Panpulmonata</taxon>
        <taxon>Hygrophila</taxon>
        <taxon>Lymnaeoidea</taxon>
        <taxon>Planorbidae</taxon>
        <taxon>Biomphalaria</taxon>
    </lineage>
</organism>
<feature type="domain" description="BLOC-2 complex member HPS3 N-terminal" evidence="2">
    <location>
        <begin position="408"/>
        <end position="560"/>
    </location>
</feature>
<dbReference type="InterPro" id="IPR029437">
    <property type="entry name" value="HPS3_N"/>
</dbReference>
<evidence type="ECO:0000259" key="2">
    <source>
        <dbReference type="Pfam" id="PF14761"/>
    </source>
</evidence>
<dbReference type="RefSeq" id="XP_055863778.1">
    <property type="nucleotide sequence ID" value="XM_056007803.1"/>
</dbReference>
<evidence type="ECO:0000256" key="1">
    <source>
        <dbReference type="SAM" id="MobiDB-lite"/>
    </source>
</evidence>
<dbReference type="Pfam" id="PF14763">
    <property type="entry name" value="HPS3_C"/>
    <property type="match status" value="2"/>
</dbReference>
<keyword evidence="4" id="KW-1185">Reference proteome</keyword>
<feature type="domain" description="BLOC-2 complex member HPS3 N-terminal" evidence="2">
    <location>
        <begin position="3"/>
        <end position="251"/>
    </location>
</feature>
<dbReference type="OrthoDB" id="10255480at2759"/>
<evidence type="ECO:0000313" key="4">
    <source>
        <dbReference type="Proteomes" id="UP001165740"/>
    </source>
</evidence>
<sequence length="1158" mass="130549">MVRVFKCHSFASQGVIPVSKEPLALYAENDFVFIATRDCEIIVFQIKDGTFQEIQRCPTISEVDTLLYNSFKKYIVTTELKKSWKRETKSVYVYLNWNRYNKEKGKPRTKVNLAGRSHIQHSATPAYSDIMEIIELPLDGNATCMAVCKYTGNFAVACRTQVKLCSIIEKTVANSDKTYLDVEVFLELCWNFPIKSLSVCEEFIVCCSHKEVQGIRVRYENGRKANSRSQNKLISPRQSSADDLKTNWDNLDFGTPQFYVGETFSLQGQLGDRMTSLRLSSDDEDLGRNFQPSSKDFSTIGMKPSVHQSPRTVMLTESETSKIMCVDDTDFVAWTFSQNEEEAVSNTVCLPGLHSAITQSLCPHQAHTISPPILSDFSGGNVKSSSGLKAETILHICDSREKEDWINVTLVPMYRNESSAPVGETSTDRMRSSLRMNRTCVCCYISGTRGGYLYRIHPTLMQVSSYKYTDQALQVSVCQSHLHVATVTGIETYTSRWGVVAHEVCEKKEHSDGPSQQIYPPSSLDICLCGHEPFVGAANLSVGRNFLALLSKVYDSTGKEESHWSVYVLHMHSLVDQYREMICFAEGIERTGPASYIHLLQEAHLLLSTNWEAQYESGYSEVKHCLRQVNRLLGDYYAQPDQEDWFLCCPYYKNSGASLQDLVMDAVARTSQTGQNKFGQGFLDYLDSIIFASDDFVNVSVQTGNAILHIYFTSAPEKFSKVLLLSNLKSYTTETAYKYLKTCLVNKCNSLQLDSALDKVAALDKLAMVQLQLELCDVESACSQLRSIHKPSLIEICSSHLSLMCEDMSTFSPLAQLMRQHMASTLLEILVEMLDKCAISLDSLLSLVNSHSEQSYNSQTREVLELILTDSKRVFLFEEAVFLLCKIYMSKLLETAKPSTSRQITISGQQKFSLPQGDGYFAPRFAWLDYLPPFHNPERMSRPCAKLEIKQMLGQGSRTAAVPITFVTKQATNERCHCCCCNDTLLKLQSLLCSPRLSTDLATFVLAKLEDPRTNDPAIDLECLESIDLLCLAKLDLEKATEHIVDKYPFIAASFASCCFKGSLDRYTYLLRYMESRLKQFVVLSGGTREEMLMKSYKDLLSTLTETFSPSQFLDLLPADGNIFFLLPFICSSLKREHVNKLRRKIIDMGTSLLSQTS</sequence>
<dbReference type="InterPro" id="IPR029438">
    <property type="entry name" value="HPS3_C"/>
</dbReference>
<proteinExistence type="predicted"/>
<dbReference type="PANTHER" id="PTHR28633">
    <property type="entry name" value="HERMANSKY-PUDLAK SYNDROME 3 PROTEIN"/>
    <property type="match status" value="1"/>
</dbReference>
<dbReference type="PANTHER" id="PTHR28633:SF1">
    <property type="entry name" value="BLOC-2 COMPLEX MEMBER HPS3"/>
    <property type="match status" value="1"/>
</dbReference>
<name>A0A9W2YLW7_BIOGL</name>
<dbReference type="RefSeq" id="XP_055863779.1">
    <property type="nucleotide sequence ID" value="XM_056007804.1"/>
</dbReference>
<protein>
    <submittedName>
        <fullName evidence="5 6">BLOC-2 complex member HPS3-like</fullName>
    </submittedName>
</protein>
<dbReference type="GO" id="GO:0005737">
    <property type="term" value="C:cytoplasm"/>
    <property type="evidence" value="ECO:0007669"/>
    <property type="project" value="TreeGrafter"/>
</dbReference>
<dbReference type="OMA" id="PLANRCQ"/>
<accession>A0A9W2YLW7</accession>
<evidence type="ECO:0000313" key="5">
    <source>
        <dbReference type="RefSeq" id="XP_055863778.1"/>
    </source>
</evidence>